<dbReference type="KEGG" id="nhu:H0264_16970"/>
<evidence type="ECO:0000256" key="1">
    <source>
        <dbReference type="SAM" id="Phobius"/>
    </source>
</evidence>
<gene>
    <name evidence="2" type="ORF">H0264_16970</name>
</gene>
<evidence type="ECO:0000313" key="2">
    <source>
        <dbReference type="EMBL" id="QLY33695.1"/>
    </source>
</evidence>
<dbReference type="Proteomes" id="UP000515512">
    <property type="component" value="Chromosome"/>
</dbReference>
<feature type="transmembrane region" description="Helical" evidence="1">
    <location>
        <begin position="55"/>
        <end position="78"/>
    </location>
</feature>
<dbReference type="AlphaFoldDB" id="A0A7D6VIJ5"/>
<feature type="transmembrane region" description="Helical" evidence="1">
    <location>
        <begin position="20"/>
        <end position="43"/>
    </location>
</feature>
<dbReference type="EMBL" id="CP059399">
    <property type="protein sequence ID" value="QLY33695.1"/>
    <property type="molecule type" value="Genomic_DNA"/>
</dbReference>
<dbReference type="Pfam" id="PF11391">
    <property type="entry name" value="DUF2798"/>
    <property type="match status" value="1"/>
</dbReference>
<evidence type="ECO:0000313" key="3">
    <source>
        <dbReference type="Proteomes" id="UP000515512"/>
    </source>
</evidence>
<sequence>MTSRILFSRTAGSRKLPARFAPVILPLLLSILMTCVVSCISTISGNGVHADFPPLWLRAWGISWVIAFPTLLLMLPLVRRLTAALVDMPGARPSPEQ</sequence>
<reference evidence="2 3" key="1">
    <citation type="submission" date="2020-07" db="EMBL/GenBank/DDBJ databases">
        <authorList>
            <person name="Zhuang K."/>
            <person name="Ran Y."/>
        </authorList>
    </citation>
    <scope>NUCLEOTIDE SEQUENCE [LARGE SCALE GENOMIC DNA]</scope>
    <source>
        <strain evidence="2 3">WCH-YHL-001</strain>
    </source>
</reference>
<keyword evidence="1" id="KW-0472">Membrane</keyword>
<dbReference type="RefSeq" id="WP_181584859.1">
    <property type="nucleotide sequence ID" value="NZ_CP059399.1"/>
</dbReference>
<dbReference type="InterPro" id="IPR021529">
    <property type="entry name" value="DUF2798"/>
</dbReference>
<protein>
    <submittedName>
        <fullName evidence="2">DUF2798 domain-containing protein</fullName>
    </submittedName>
</protein>
<keyword evidence="1" id="KW-0812">Transmembrane</keyword>
<proteinExistence type="predicted"/>
<keyword evidence="1" id="KW-1133">Transmembrane helix</keyword>
<organism evidence="2 3">
    <name type="scientific">Nocardia huaxiensis</name>
    <dbReference type="NCBI Taxonomy" id="2755382"/>
    <lineage>
        <taxon>Bacteria</taxon>
        <taxon>Bacillati</taxon>
        <taxon>Actinomycetota</taxon>
        <taxon>Actinomycetes</taxon>
        <taxon>Mycobacteriales</taxon>
        <taxon>Nocardiaceae</taxon>
        <taxon>Nocardia</taxon>
    </lineage>
</organism>
<name>A0A7D6VIJ5_9NOCA</name>
<keyword evidence="3" id="KW-1185">Reference proteome</keyword>
<accession>A0A7D6VIJ5</accession>